<protein>
    <recommendedName>
        <fullName evidence="1">Heterokaryon incompatibility domain-containing protein</fullName>
    </recommendedName>
</protein>
<dbReference type="PANTHER" id="PTHR24148">
    <property type="entry name" value="ANKYRIN REPEAT DOMAIN-CONTAINING PROTEIN 39 HOMOLOG-RELATED"/>
    <property type="match status" value="1"/>
</dbReference>
<evidence type="ECO:0000313" key="3">
    <source>
        <dbReference type="Proteomes" id="UP000799764"/>
    </source>
</evidence>
<dbReference type="AlphaFoldDB" id="A0A9P4PZE5"/>
<name>A0A9P4PZE5_9PLEO</name>
<evidence type="ECO:0000313" key="2">
    <source>
        <dbReference type="EMBL" id="KAF2452128.1"/>
    </source>
</evidence>
<dbReference type="EMBL" id="MU001492">
    <property type="protein sequence ID" value="KAF2452128.1"/>
    <property type="molecule type" value="Genomic_DNA"/>
</dbReference>
<dbReference type="InterPro" id="IPR010730">
    <property type="entry name" value="HET"/>
</dbReference>
<dbReference type="OrthoDB" id="3553147at2759"/>
<comment type="caution">
    <text evidence="2">The sequence shown here is derived from an EMBL/GenBank/DDBJ whole genome shotgun (WGS) entry which is preliminary data.</text>
</comment>
<accession>A0A9P4PZE5</accession>
<sequence length="222" mass="25783">MASANDQIYRQLKPTESRLVLLAPGNHNDPIICSLKYFDVLHPPPYEALSYVWGDPKITAPISIDGHNLQVTTNLEIALRHLRLEQATRILWIDAININQLDMNERAQQVAMMANIYRNADLVVVWLGPADEYTEMFFKLAKEKRGWRTLYSIKVAWSARAILLDLEKEDIQQRSICGSRRLHQARKIFVIHDFFWSLRHGALYFGQGLATLHLIQNEWFSR</sequence>
<dbReference type="InterPro" id="IPR052895">
    <property type="entry name" value="HetReg/Transcr_Mod"/>
</dbReference>
<organism evidence="2 3">
    <name type="scientific">Karstenula rhodostoma CBS 690.94</name>
    <dbReference type="NCBI Taxonomy" id="1392251"/>
    <lineage>
        <taxon>Eukaryota</taxon>
        <taxon>Fungi</taxon>
        <taxon>Dikarya</taxon>
        <taxon>Ascomycota</taxon>
        <taxon>Pezizomycotina</taxon>
        <taxon>Dothideomycetes</taxon>
        <taxon>Pleosporomycetidae</taxon>
        <taxon>Pleosporales</taxon>
        <taxon>Massarineae</taxon>
        <taxon>Didymosphaeriaceae</taxon>
        <taxon>Karstenula</taxon>
    </lineage>
</organism>
<dbReference type="PANTHER" id="PTHR24148:SF73">
    <property type="entry name" value="HET DOMAIN PROTEIN (AFU_ORTHOLOGUE AFUA_8G01020)"/>
    <property type="match status" value="1"/>
</dbReference>
<dbReference type="Proteomes" id="UP000799764">
    <property type="component" value="Unassembled WGS sequence"/>
</dbReference>
<feature type="domain" description="Heterokaryon incompatibility" evidence="1">
    <location>
        <begin position="46"/>
        <end position="145"/>
    </location>
</feature>
<evidence type="ECO:0000259" key="1">
    <source>
        <dbReference type="Pfam" id="PF06985"/>
    </source>
</evidence>
<proteinExistence type="predicted"/>
<reference evidence="2" key="1">
    <citation type="journal article" date="2020" name="Stud. Mycol.">
        <title>101 Dothideomycetes genomes: a test case for predicting lifestyles and emergence of pathogens.</title>
        <authorList>
            <person name="Haridas S."/>
            <person name="Albert R."/>
            <person name="Binder M."/>
            <person name="Bloem J."/>
            <person name="Labutti K."/>
            <person name="Salamov A."/>
            <person name="Andreopoulos B."/>
            <person name="Baker S."/>
            <person name="Barry K."/>
            <person name="Bills G."/>
            <person name="Bluhm B."/>
            <person name="Cannon C."/>
            <person name="Castanera R."/>
            <person name="Culley D."/>
            <person name="Daum C."/>
            <person name="Ezra D."/>
            <person name="Gonzalez J."/>
            <person name="Henrissat B."/>
            <person name="Kuo A."/>
            <person name="Liang C."/>
            <person name="Lipzen A."/>
            <person name="Lutzoni F."/>
            <person name="Magnuson J."/>
            <person name="Mondo S."/>
            <person name="Nolan M."/>
            <person name="Ohm R."/>
            <person name="Pangilinan J."/>
            <person name="Park H.-J."/>
            <person name="Ramirez L."/>
            <person name="Alfaro M."/>
            <person name="Sun H."/>
            <person name="Tritt A."/>
            <person name="Yoshinaga Y."/>
            <person name="Zwiers L.-H."/>
            <person name="Turgeon B."/>
            <person name="Goodwin S."/>
            <person name="Spatafora J."/>
            <person name="Crous P."/>
            <person name="Grigoriev I."/>
        </authorList>
    </citation>
    <scope>NUCLEOTIDE SEQUENCE</scope>
    <source>
        <strain evidence="2">CBS 690.94</strain>
    </source>
</reference>
<gene>
    <name evidence="2" type="ORF">P171DRAFT_347545</name>
</gene>
<keyword evidence="3" id="KW-1185">Reference proteome</keyword>
<dbReference type="Pfam" id="PF06985">
    <property type="entry name" value="HET"/>
    <property type="match status" value="1"/>
</dbReference>